<keyword evidence="5" id="KW-0238">DNA-binding</keyword>
<evidence type="ECO:0000256" key="7">
    <source>
        <dbReference type="ARBA" id="ARBA00023242"/>
    </source>
</evidence>
<dbReference type="STRING" id="1165861.A0A0L0V3E7"/>
<evidence type="ECO:0000256" key="6">
    <source>
        <dbReference type="ARBA" id="ARBA00023163"/>
    </source>
</evidence>
<name>A0A0L0V3E7_9BASI</name>
<keyword evidence="7" id="KW-0539">Nucleus</keyword>
<keyword evidence="11" id="KW-1185">Reference proteome</keyword>
<dbReference type="Pfam" id="PF00172">
    <property type="entry name" value="Zn_clus"/>
    <property type="match status" value="1"/>
</dbReference>
<reference evidence="11" key="1">
    <citation type="submission" date="2014-03" db="EMBL/GenBank/DDBJ databases">
        <title>The Genome Sequence of Puccinia striiformis f. sp. tritici PST-78.</title>
        <authorList>
            <consortium name="The Broad Institute Genome Sequencing Platform"/>
            <person name="Cuomo C."/>
            <person name="Hulbert S."/>
            <person name="Chen X."/>
            <person name="Walker B."/>
            <person name="Young S.K."/>
            <person name="Zeng Q."/>
            <person name="Gargeya S."/>
            <person name="Fitzgerald M."/>
            <person name="Haas B."/>
            <person name="Abouelleil A."/>
            <person name="Alvarado L."/>
            <person name="Arachchi H.M."/>
            <person name="Berlin A.M."/>
            <person name="Chapman S.B."/>
            <person name="Goldberg J."/>
            <person name="Griggs A."/>
            <person name="Gujja S."/>
            <person name="Hansen M."/>
            <person name="Howarth C."/>
            <person name="Imamovic A."/>
            <person name="Larimer J."/>
            <person name="McCowan C."/>
            <person name="Montmayeur A."/>
            <person name="Murphy C."/>
            <person name="Neiman D."/>
            <person name="Pearson M."/>
            <person name="Priest M."/>
            <person name="Roberts A."/>
            <person name="Saif S."/>
            <person name="Shea T."/>
            <person name="Sisk P."/>
            <person name="Sykes S."/>
            <person name="Wortman J."/>
            <person name="Nusbaum C."/>
            <person name="Birren B."/>
        </authorList>
    </citation>
    <scope>NUCLEOTIDE SEQUENCE [LARGE SCALE GENOMIC DNA]</scope>
    <source>
        <strain evidence="11">race PST-78</strain>
    </source>
</reference>
<feature type="region of interest" description="Disordered" evidence="8">
    <location>
        <begin position="820"/>
        <end position="859"/>
    </location>
</feature>
<protein>
    <recommendedName>
        <fullName evidence="9">Zn(2)-C6 fungal-type domain-containing protein</fullName>
    </recommendedName>
</protein>
<feature type="region of interest" description="Disordered" evidence="8">
    <location>
        <begin position="623"/>
        <end position="643"/>
    </location>
</feature>
<dbReference type="GO" id="GO:0045944">
    <property type="term" value="P:positive regulation of transcription by RNA polymerase II"/>
    <property type="evidence" value="ECO:0007669"/>
    <property type="project" value="TreeGrafter"/>
</dbReference>
<keyword evidence="6" id="KW-0804">Transcription</keyword>
<keyword evidence="3" id="KW-0862">Zinc</keyword>
<dbReference type="CDD" id="cd00067">
    <property type="entry name" value="GAL4"/>
    <property type="match status" value="1"/>
</dbReference>
<dbReference type="OrthoDB" id="3364175at2759"/>
<sequence length="1166" mass="130157">MMSERLLFPPVQPKPSLGEKKRKRATNACLRCRLKKQRCDGLSQPCGNCAKSSSECVFPDEIMGEKFLRQHIANLEARVRELSFALKEVDPSHSVLKATDAELLSEQDLVDGFGFLSLTSGAEPLYVGGSSGASWGRIFSSALCNQTGEAHFFAESLIPPKTSLYSLSPDECRGAKSSSLHGSTAPSDSSSTIFQPNFAMQVKSGFIFPPLPQDDHLSDEIFATVFTTIQARHCFMDFVVLKKWYNEREKYCSPDQPLVADASRTAAFFLWLTYALGLRLWEMRGRVIPGLPSHEYYFQAALQYYDHVSSNTTTIQALLFLSMYSFRSTKGLSTWHLTGLAMRTALELGLHRKTPKAQQISPSTEEAKRRIWWSVYALERTIAFQLGRPIAIQDDEIDNELPLDIDCHIMDDEQILARRSAIDKKLSETGTNLENNPYPLGWTTMSPSLHHIRLRMILTKIKAKVYHPRFSRENLEQRHANVESLASELDRWRAHIPAKNVTTGNADDVFGLKSSTQNEFQPQAESGWDSGGIPFYTGEWFELQYYNALQSLLIPCALTAPPGSLYLHRAAHAAMNACELQRKRLREDNMSPLAVYSLHKLFMSGVFLLWALGKDPSLSVTSNDVGTDLGSENPGLRDYGDSSEKHSASLNGISIRIFLPVKHCQEALSIYATHYPQAKPYAHCFENMSNIWLRRVDRRDNCRELAVQQHRSPERIPEAAPETNTTHIQQPMEASFNPSHPPTLWKDDLNLPSRVRPSFFSDANLQLQSGPPLYHLLSLGPVEPTCEPLQLLKSEVERYQSQKPWMLGCIQRECPNDLLRNTFPPPGPSSTKSLSSYHSEIDNPAATPTDSVGSLKPRSAVGPEGQFVYQLQDYQAKLSDCSSWNDASSDQNLNNSSGSYSPGPRREVQRLGPGRNYRIDSRRSLSYNDEENATKVPEEANGNLRKMSFMSQQTCFEEITSSGDPNVDSLPNLLASQQRRMTNFTGGSFPSSVTPGAGLPPELYDASQRNECTSNNWLEENLQFAGNTAALSSVGGQVQDGDFFNNESKEGQSRENEYASSVSSILGEKSVPSKGLVPTNTGSAIEASGHQDLQNCIELLLAGQRDQDEPANKQYVVDMPRQLMSTDRGSFGEMMETGLGEMFEGSDSNDRSAYQGSVNFYNYHLR</sequence>
<evidence type="ECO:0000259" key="9">
    <source>
        <dbReference type="PROSITE" id="PS50048"/>
    </source>
</evidence>
<dbReference type="PANTHER" id="PTHR47782">
    <property type="entry name" value="ZN(II)2CYS6 TRANSCRIPTION FACTOR (EUROFUNG)-RELATED"/>
    <property type="match status" value="1"/>
</dbReference>
<feature type="compositionally biased region" description="Polar residues" evidence="8">
    <location>
        <begin position="881"/>
        <end position="900"/>
    </location>
</feature>
<feature type="region of interest" description="Disordered" evidence="8">
    <location>
        <begin position="881"/>
        <end position="934"/>
    </location>
</feature>
<evidence type="ECO:0000256" key="1">
    <source>
        <dbReference type="ARBA" id="ARBA00004123"/>
    </source>
</evidence>
<feature type="region of interest" description="Disordered" evidence="8">
    <location>
        <begin position="1"/>
        <end position="22"/>
    </location>
</feature>
<evidence type="ECO:0000256" key="8">
    <source>
        <dbReference type="SAM" id="MobiDB-lite"/>
    </source>
</evidence>
<evidence type="ECO:0000256" key="3">
    <source>
        <dbReference type="ARBA" id="ARBA00022833"/>
    </source>
</evidence>
<dbReference type="Pfam" id="PF04082">
    <property type="entry name" value="Fungal_trans"/>
    <property type="match status" value="1"/>
</dbReference>
<keyword evidence="4" id="KW-0805">Transcription regulation</keyword>
<dbReference type="GO" id="GO:0043565">
    <property type="term" value="F:sequence-specific DNA binding"/>
    <property type="evidence" value="ECO:0007669"/>
    <property type="project" value="TreeGrafter"/>
</dbReference>
<evidence type="ECO:0000256" key="4">
    <source>
        <dbReference type="ARBA" id="ARBA00023015"/>
    </source>
</evidence>
<dbReference type="InterPro" id="IPR001138">
    <property type="entry name" value="Zn2Cys6_DnaBD"/>
</dbReference>
<comment type="caution">
    <text evidence="10">The sequence shown here is derived from an EMBL/GenBank/DDBJ whole genome shotgun (WGS) entry which is preliminary data.</text>
</comment>
<dbReference type="EMBL" id="AJIL01000129">
    <property type="protein sequence ID" value="KNE93823.1"/>
    <property type="molecule type" value="Genomic_DNA"/>
</dbReference>
<keyword evidence="2" id="KW-0479">Metal-binding</keyword>
<evidence type="ECO:0000256" key="5">
    <source>
        <dbReference type="ARBA" id="ARBA00023125"/>
    </source>
</evidence>
<comment type="subcellular location">
    <subcellularLocation>
        <location evidence="1">Nucleus</location>
    </subcellularLocation>
</comment>
<dbReference type="GO" id="GO:0008270">
    <property type="term" value="F:zinc ion binding"/>
    <property type="evidence" value="ECO:0007669"/>
    <property type="project" value="InterPro"/>
</dbReference>
<feature type="domain" description="Zn(2)-C6 fungal-type" evidence="9">
    <location>
        <begin position="28"/>
        <end position="58"/>
    </location>
</feature>
<dbReference type="Proteomes" id="UP000054564">
    <property type="component" value="Unassembled WGS sequence"/>
</dbReference>
<evidence type="ECO:0000313" key="11">
    <source>
        <dbReference type="Proteomes" id="UP000054564"/>
    </source>
</evidence>
<dbReference type="SMART" id="SM00906">
    <property type="entry name" value="Fungal_trans"/>
    <property type="match status" value="1"/>
</dbReference>
<dbReference type="InterPro" id="IPR007219">
    <property type="entry name" value="XnlR_reg_dom"/>
</dbReference>
<accession>A0A0L0V3E7</accession>
<proteinExistence type="predicted"/>
<dbReference type="GO" id="GO:0005634">
    <property type="term" value="C:nucleus"/>
    <property type="evidence" value="ECO:0007669"/>
    <property type="project" value="UniProtKB-SubCell"/>
</dbReference>
<organism evidence="10 11">
    <name type="scientific">Puccinia striiformis f. sp. tritici PST-78</name>
    <dbReference type="NCBI Taxonomy" id="1165861"/>
    <lineage>
        <taxon>Eukaryota</taxon>
        <taxon>Fungi</taxon>
        <taxon>Dikarya</taxon>
        <taxon>Basidiomycota</taxon>
        <taxon>Pucciniomycotina</taxon>
        <taxon>Pucciniomycetes</taxon>
        <taxon>Pucciniales</taxon>
        <taxon>Pucciniaceae</taxon>
        <taxon>Puccinia</taxon>
    </lineage>
</organism>
<dbReference type="GO" id="GO:0000981">
    <property type="term" value="F:DNA-binding transcription factor activity, RNA polymerase II-specific"/>
    <property type="evidence" value="ECO:0007669"/>
    <property type="project" value="InterPro"/>
</dbReference>
<dbReference type="AlphaFoldDB" id="A0A0L0V3E7"/>
<evidence type="ECO:0000313" key="10">
    <source>
        <dbReference type="EMBL" id="KNE93823.1"/>
    </source>
</evidence>
<dbReference type="Gene3D" id="4.10.240.10">
    <property type="entry name" value="Zn(2)-C6 fungal-type DNA-binding domain"/>
    <property type="match status" value="1"/>
</dbReference>
<dbReference type="GO" id="GO:0006351">
    <property type="term" value="P:DNA-templated transcription"/>
    <property type="evidence" value="ECO:0007669"/>
    <property type="project" value="InterPro"/>
</dbReference>
<feature type="compositionally biased region" description="Polar residues" evidence="8">
    <location>
        <begin position="829"/>
        <end position="838"/>
    </location>
</feature>
<dbReference type="InterPro" id="IPR036864">
    <property type="entry name" value="Zn2-C6_fun-type_DNA-bd_sf"/>
</dbReference>
<dbReference type="CDD" id="cd12148">
    <property type="entry name" value="fungal_TF_MHR"/>
    <property type="match status" value="1"/>
</dbReference>
<dbReference type="PROSITE" id="PS50048">
    <property type="entry name" value="ZN2_CY6_FUNGAL_2"/>
    <property type="match status" value="1"/>
</dbReference>
<dbReference type="SMART" id="SM00066">
    <property type="entry name" value="GAL4"/>
    <property type="match status" value="1"/>
</dbReference>
<evidence type="ECO:0000256" key="2">
    <source>
        <dbReference type="ARBA" id="ARBA00022723"/>
    </source>
</evidence>
<dbReference type="InterPro" id="IPR052202">
    <property type="entry name" value="Yeast_MetPath_Reg"/>
</dbReference>
<gene>
    <name evidence="10" type="ORF">PSTG_12824</name>
</gene>
<dbReference type="PROSITE" id="PS00463">
    <property type="entry name" value="ZN2_CY6_FUNGAL_1"/>
    <property type="match status" value="1"/>
</dbReference>
<dbReference type="SUPFAM" id="SSF57701">
    <property type="entry name" value="Zn2/Cys6 DNA-binding domain"/>
    <property type="match status" value="1"/>
</dbReference>
<dbReference type="PANTHER" id="PTHR47782:SF12">
    <property type="entry name" value="ZN(II)2CYS6 TRANSCRIPTION FACTOR (EUROFUNG)"/>
    <property type="match status" value="1"/>
</dbReference>